<evidence type="ECO:0000313" key="3">
    <source>
        <dbReference type="Proteomes" id="UP000619078"/>
    </source>
</evidence>
<sequence length="204" mass="22738">MKIVTRTLPFFTLFLLVLLLSNFSALAQKTTIWVVRHAEKAAAAPGVENLDPSLSEDGQTRAIDLAKELKHDNIKTIYATNTKRSGQTARPLAVQARILPKVYTDSIKAFAKTLLINFRGTKVLVVAHSNTVMPLIEALGADRPLEALSEEDFDMLFKVTIKDNGKVDLEVLYYGSLHHTSELPEKFQPTRLDFKPFTGTATHF</sequence>
<evidence type="ECO:0000256" key="1">
    <source>
        <dbReference type="SAM" id="SignalP"/>
    </source>
</evidence>
<organism evidence="2 3">
    <name type="scientific">Mucilaginibacter glaciei</name>
    <dbReference type="NCBI Taxonomy" id="2772109"/>
    <lineage>
        <taxon>Bacteria</taxon>
        <taxon>Pseudomonadati</taxon>
        <taxon>Bacteroidota</taxon>
        <taxon>Sphingobacteriia</taxon>
        <taxon>Sphingobacteriales</taxon>
        <taxon>Sphingobacteriaceae</taxon>
        <taxon>Mucilaginibacter</taxon>
    </lineage>
</organism>
<reference evidence="2" key="1">
    <citation type="submission" date="2020-09" db="EMBL/GenBank/DDBJ databases">
        <title>Novel species of Mucilaginibacter isolated from a glacier on the Tibetan Plateau.</title>
        <authorList>
            <person name="Liu Q."/>
            <person name="Xin Y.-H."/>
        </authorList>
    </citation>
    <scope>NUCLEOTIDE SEQUENCE</scope>
    <source>
        <strain evidence="2">ZB1P21</strain>
    </source>
</reference>
<dbReference type="InterPro" id="IPR029033">
    <property type="entry name" value="His_PPase_superfam"/>
</dbReference>
<dbReference type="RefSeq" id="WP_191163458.1">
    <property type="nucleotide sequence ID" value="NZ_JACWMX010000004.1"/>
</dbReference>
<feature type="signal peptide" evidence="1">
    <location>
        <begin position="1"/>
        <end position="27"/>
    </location>
</feature>
<evidence type="ECO:0000313" key="2">
    <source>
        <dbReference type="EMBL" id="MBD1393720.1"/>
    </source>
</evidence>
<accession>A0A926NTK4</accession>
<dbReference type="InterPro" id="IPR013078">
    <property type="entry name" value="His_Pase_superF_clade-1"/>
</dbReference>
<name>A0A926NTK4_9SPHI</name>
<dbReference type="CDD" id="cd07067">
    <property type="entry name" value="HP_PGM_like"/>
    <property type="match status" value="1"/>
</dbReference>
<dbReference type="Proteomes" id="UP000619078">
    <property type="component" value="Unassembled WGS sequence"/>
</dbReference>
<dbReference type="Gene3D" id="3.40.50.1240">
    <property type="entry name" value="Phosphoglycerate mutase-like"/>
    <property type="match status" value="1"/>
</dbReference>
<dbReference type="Pfam" id="PF00300">
    <property type="entry name" value="His_Phos_1"/>
    <property type="match status" value="1"/>
</dbReference>
<dbReference type="EMBL" id="JACWMX010000004">
    <property type="protein sequence ID" value="MBD1393720.1"/>
    <property type="molecule type" value="Genomic_DNA"/>
</dbReference>
<dbReference type="AlphaFoldDB" id="A0A926NTK4"/>
<dbReference type="SUPFAM" id="SSF53254">
    <property type="entry name" value="Phosphoglycerate mutase-like"/>
    <property type="match status" value="1"/>
</dbReference>
<protein>
    <submittedName>
        <fullName evidence="2">Histidine phosphatase family protein</fullName>
    </submittedName>
</protein>
<feature type="chain" id="PRO_5037610842" evidence="1">
    <location>
        <begin position="28"/>
        <end position="204"/>
    </location>
</feature>
<comment type="caution">
    <text evidence="2">The sequence shown here is derived from an EMBL/GenBank/DDBJ whole genome shotgun (WGS) entry which is preliminary data.</text>
</comment>
<keyword evidence="3" id="KW-1185">Reference proteome</keyword>
<proteinExistence type="predicted"/>
<gene>
    <name evidence="2" type="ORF">IDJ76_11490</name>
</gene>
<keyword evidence="1" id="KW-0732">Signal</keyword>